<dbReference type="WBParaSite" id="PSU_v2.g11427.t1">
    <property type="protein sequence ID" value="PSU_v2.g11427.t1"/>
    <property type="gene ID" value="PSU_v2.g11427"/>
</dbReference>
<keyword evidence="2" id="KW-1185">Reference proteome</keyword>
<feature type="compositionally biased region" description="Polar residues" evidence="1">
    <location>
        <begin position="75"/>
        <end position="90"/>
    </location>
</feature>
<dbReference type="AlphaFoldDB" id="A0A914XTZ4"/>
<dbReference type="Proteomes" id="UP000887577">
    <property type="component" value="Unplaced"/>
</dbReference>
<feature type="region of interest" description="Disordered" evidence="1">
    <location>
        <begin position="75"/>
        <end position="94"/>
    </location>
</feature>
<organism evidence="2 3">
    <name type="scientific">Panagrolaimus superbus</name>
    <dbReference type="NCBI Taxonomy" id="310955"/>
    <lineage>
        <taxon>Eukaryota</taxon>
        <taxon>Metazoa</taxon>
        <taxon>Ecdysozoa</taxon>
        <taxon>Nematoda</taxon>
        <taxon>Chromadorea</taxon>
        <taxon>Rhabditida</taxon>
        <taxon>Tylenchina</taxon>
        <taxon>Panagrolaimomorpha</taxon>
        <taxon>Panagrolaimoidea</taxon>
        <taxon>Panagrolaimidae</taxon>
        <taxon>Panagrolaimus</taxon>
    </lineage>
</organism>
<sequence length="228" mass="25727">MLKNRSRTAVVASQSGKNNNTSSDRMQLGSYQIPRLVEQWHSISTTAVEDVEDVNRHPPPSNVPYFSLTFLNPANENSNPHAPENSTIVQNDRRDEDVTMMNTKMENLHTHEVVSSEFSNEIMNAIDCDRRFGRDITNQSSSPSARKRSRTTIDGTSLNLKSSEAEASPPKKLGRPPRERTNKENAITHVENQLPKTTNESFQTPTVTNVPKKRARGRTIEAEKLRNF</sequence>
<protein>
    <submittedName>
        <fullName evidence="3">Uncharacterized protein</fullName>
    </submittedName>
</protein>
<feature type="region of interest" description="Disordered" evidence="1">
    <location>
        <begin position="1"/>
        <end position="26"/>
    </location>
</feature>
<accession>A0A914XTZ4</accession>
<feature type="compositionally biased region" description="Polar residues" evidence="1">
    <location>
        <begin position="11"/>
        <end position="25"/>
    </location>
</feature>
<reference evidence="3" key="1">
    <citation type="submission" date="2022-11" db="UniProtKB">
        <authorList>
            <consortium name="WormBaseParasite"/>
        </authorList>
    </citation>
    <scope>IDENTIFICATION</scope>
</reference>
<feature type="compositionally biased region" description="Polar residues" evidence="1">
    <location>
        <begin position="152"/>
        <end position="162"/>
    </location>
</feature>
<evidence type="ECO:0000313" key="3">
    <source>
        <dbReference type="WBParaSite" id="PSU_v2.g11427.t1"/>
    </source>
</evidence>
<proteinExistence type="predicted"/>
<evidence type="ECO:0000256" key="1">
    <source>
        <dbReference type="SAM" id="MobiDB-lite"/>
    </source>
</evidence>
<feature type="compositionally biased region" description="Polar residues" evidence="1">
    <location>
        <begin position="190"/>
        <end position="209"/>
    </location>
</feature>
<feature type="region of interest" description="Disordered" evidence="1">
    <location>
        <begin position="134"/>
        <end position="216"/>
    </location>
</feature>
<evidence type="ECO:0000313" key="2">
    <source>
        <dbReference type="Proteomes" id="UP000887577"/>
    </source>
</evidence>
<name>A0A914XTZ4_9BILA</name>